<dbReference type="Proteomes" id="UP001372834">
    <property type="component" value="Unassembled WGS sequence"/>
</dbReference>
<evidence type="ECO:0000313" key="1">
    <source>
        <dbReference type="EMBL" id="KAK6623530.1"/>
    </source>
</evidence>
<accession>A0AAN8NPG4</accession>
<dbReference type="AlphaFoldDB" id="A0AAN8NPG4"/>
<proteinExistence type="predicted"/>
<reference evidence="1 2" key="1">
    <citation type="submission" date="2023-10" db="EMBL/GenBank/DDBJ databases">
        <title>Genomes of two closely related lineages of the louse Polyplax serrata with different host specificities.</title>
        <authorList>
            <person name="Martinu J."/>
            <person name="Tarabai H."/>
            <person name="Stefka J."/>
            <person name="Hypsa V."/>
        </authorList>
    </citation>
    <scope>NUCLEOTIDE SEQUENCE [LARGE SCALE GENOMIC DNA]</scope>
    <source>
        <strain evidence="1">HR10_N</strain>
    </source>
</reference>
<organism evidence="1 2">
    <name type="scientific">Polyplax serrata</name>
    <name type="common">Common mouse louse</name>
    <dbReference type="NCBI Taxonomy" id="468196"/>
    <lineage>
        <taxon>Eukaryota</taxon>
        <taxon>Metazoa</taxon>
        <taxon>Ecdysozoa</taxon>
        <taxon>Arthropoda</taxon>
        <taxon>Hexapoda</taxon>
        <taxon>Insecta</taxon>
        <taxon>Pterygota</taxon>
        <taxon>Neoptera</taxon>
        <taxon>Paraneoptera</taxon>
        <taxon>Psocodea</taxon>
        <taxon>Troctomorpha</taxon>
        <taxon>Phthiraptera</taxon>
        <taxon>Anoplura</taxon>
        <taxon>Polyplacidae</taxon>
        <taxon>Polyplax</taxon>
    </lineage>
</organism>
<sequence length="107" mass="11805">MVAVPMHPAVSAHHPGLQLQHHPAAPAVHVTGPIIGLPPPHLGAIRSYVAAQQSPQRTRKVEQIPAEKTLNDAELWKVVVRWSGRSQLQVVKHIYKQVHTVMLVVVH</sequence>
<evidence type="ECO:0000313" key="2">
    <source>
        <dbReference type="Proteomes" id="UP001372834"/>
    </source>
</evidence>
<protein>
    <submittedName>
        <fullName evidence="1">Uncharacterized protein</fullName>
    </submittedName>
</protein>
<gene>
    <name evidence="1" type="ORF">RUM43_009382</name>
</gene>
<dbReference type="EMBL" id="JAWJWE010000038">
    <property type="protein sequence ID" value="KAK6623530.1"/>
    <property type="molecule type" value="Genomic_DNA"/>
</dbReference>
<comment type="caution">
    <text evidence="1">The sequence shown here is derived from an EMBL/GenBank/DDBJ whole genome shotgun (WGS) entry which is preliminary data.</text>
</comment>
<name>A0AAN8NPG4_POLSC</name>